<keyword evidence="2" id="KW-1185">Reference proteome</keyword>
<organism evidence="1 2">
    <name type="scientific">Ideonella paludis</name>
    <dbReference type="NCBI Taxonomy" id="1233411"/>
    <lineage>
        <taxon>Bacteria</taxon>
        <taxon>Pseudomonadati</taxon>
        <taxon>Pseudomonadota</taxon>
        <taxon>Betaproteobacteria</taxon>
        <taxon>Burkholderiales</taxon>
        <taxon>Sphaerotilaceae</taxon>
        <taxon>Ideonella</taxon>
    </lineage>
</organism>
<comment type="caution">
    <text evidence="1">The sequence shown here is derived from an EMBL/GenBank/DDBJ whole genome shotgun (WGS) entry which is preliminary data.</text>
</comment>
<name>A0ABS5E1P8_9BURK</name>
<sequence>MQRLLVERVAPFTPGSDSATVTLRSAQGVIEAFCWQCELAPGAYVDCALSVLDAELQSAYLADWPEDIQCQRSVERLEKVGEYAYRGVARVVDQSLGLIEVLGFRIDVGEVPCDGAVEFRISRFDVR</sequence>
<accession>A0ABS5E1P8</accession>
<gene>
    <name evidence="1" type="ORF">KAK11_18575</name>
</gene>
<evidence type="ECO:0000313" key="1">
    <source>
        <dbReference type="EMBL" id="MBQ0937337.1"/>
    </source>
</evidence>
<dbReference type="RefSeq" id="WP_210810855.1">
    <property type="nucleotide sequence ID" value="NZ_JAGQDG010000008.1"/>
</dbReference>
<dbReference type="Proteomes" id="UP000672097">
    <property type="component" value="Unassembled WGS sequence"/>
</dbReference>
<protein>
    <submittedName>
        <fullName evidence="1">Uncharacterized protein</fullName>
    </submittedName>
</protein>
<dbReference type="EMBL" id="JAGQDG010000008">
    <property type="protein sequence ID" value="MBQ0937337.1"/>
    <property type="molecule type" value="Genomic_DNA"/>
</dbReference>
<evidence type="ECO:0000313" key="2">
    <source>
        <dbReference type="Proteomes" id="UP000672097"/>
    </source>
</evidence>
<proteinExistence type="predicted"/>
<reference evidence="1 2" key="1">
    <citation type="submission" date="2021-04" db="EMBL/GenBank/DDBJ databases">
        <title>The genome sequence of type strain Ideonella paludis KCTC 32238.</title>
        <authorList>
            <person name="Liu Y."/>
        </authorList>
    </citation>
    <scope>NUCLEOTIDE SEQUENCE [LARGE SCALE GENOMIC DNA]</scope>
    <source>
        <strain evidence="1 2">KCTC 32238</strain>
    </source>
</reference>